<organism evidence="5">
    <name type="scientific">bioreactor metagenome</name>
    <dbReference type="NCBI Taxonomy" id="1076179"/>
    <lineage>
        <taxon>unclassified sequences</taxon>
        <taxon>metagenomes</taxon>
        <taxon>ecological metagenomes</taxon>
    </lineage>
</organism>
<gene>
    <name evidence="5" type="ORF">SDC9_22964</name>
</gene>
<dbReference type="EMBL" id="VSSQ01000103">
    <property type="protein sequence ID" value="MPL77113.1"/>
    <property type="molecule type" value="Genomic_DNA"/>
</dbReference>
<proteinExistence type="inferred from homology"/>
<comment type="caution">
    <text evidence="5">The sequence shown here is derived from an EMBL/GenBank/DDBJ whole genome shotgun (WGS) entry which is preliminary data.</text>
</comment>
<dbReference type="Gene3D" id="1.20.120.50">
    <property type="entry name" value="Hemerythrin-like"/>
    <property type="match status" value="1"/>
</dbReference>
<sequence length="139" mass="16649">MFDWKPEYSVGIAAIDTQHKRLFELVGQLHEIARTNDGFDHYDEIVKVFNELRDYTVYHFGYEEKLFEQYNYDSHETKIHKLEHGGFVNKMIKIGQEDLDKNEKKILLNVIMFAVDWIEKHILHTDKKYSDFLNSHGVR</sequence>
<dbReference type="PANTHER" id="PTHR37164">
    <property type="entry name" value="BACTERIOHEMERYTHRIN"/>
    <property type="match status" value="1"/>
</dbReference>
<comment type="similarity">
    <text evidence="1">Belongs to the hemerythrin family.</text>
</comment>
<dbReference type="InterPro" id="IPR050669">
    <property type="entry name" value="Hemerythrin"/>
</dbReference>
<feature type="domain" description="Hemerythrin-like" evidence="4">
    <location>
        <begin position="11"/>
        <end position="129"/>
    </location>
</feature>
<dbReference type="SUPFAM" id="SSF47188">
    <property type="entry name" value="Hemerythrin-like"/>
    <property type="match status" value="1"/>
</dbReference>
<dbReference type="Pfam" id="PF01814">
    <property type="entry name" value="Hemerythrin"/>
    <property type="match status" value="1"/>
</dbReference>
<dbReference type="CDD" id="cd12107">
    <property type="entry name" value="Hemerythrin"/>
    <property type="match status" value="1"/>
</dbReference>
<dbReference type="InterPro" id="IPR012312">
    <property type="entry name" value="Hemerythrin-like"/>
</dbReference>
<dbReference type="AlphaFoldDB" id="A0A644UDN9"/>
<dbReference type="InterPro" id="IPR012827">
    <property type="entry name" value="Hemerythrin_metal-bd"/>
</dbReference>
<accession>A0A644UDN9</accession>
<dbReference type="InterPro" id="IPR035938">
    <property type="entry name" value="Hemerythrin-like_sf"/>
</dbReference>
<dbReference type="PANTHER" id="PTHR37164:SF1">
    <property type="entry name" value="BACTERIOHEMERYTHRIN"/>
    <property type="match status" value="1"/>
</dbReference>
<dbReference type="NCBIfam" id="NF033749">
    <property type="entry name" value="bact_hemeryth"/>
    <property type="match status" value="1"/>
</dbReference>
<evidence type="ECO:0000256" key="1">
    <source>
        <dbReference type="ARBA" id="ARBA00010587"/>
    </source>
</evidence>
<keyword evidence="2" id="KW-0479">Metal-binding</keyword>
<dbReference type="NCBIfam" id="TIGR02481">
    <property type="entry name" value="hemeryth_dom"/>
    <property type="match status" value="1"/>
</dbReference>
<evidence type="ECO:0000256" key="3">
    <source>
        <dbReference type="ARBA" id="ARBA00023004"/>
    </source>
</evidence>
<name>A0A644UDN9_9ZZZZ</name>
<dbReference type="GO" id="GO:0046872">
    <property type="term" value="F:metal ion binding"/>
    <property type="evidence" value="ECO:0007669"/>
    <property type="project" value="UniProtKB-KW"/>
</dbReference>
<protein>
    <submittedName>
        <fullName evidence="5">Bacteriohemerythrin</fullName>
    </submittedName>
</protein>
<evidence type="ECO:0000256" key="2">
    <source>
        <dbReference type="ARBA" id="ARBA00022723"/>
    </source>
</evidence>
<evidence type="ECO:0000259" key="4">
    <source>
        <dbReference type="Pfam" id="PF01814"/>
    </source>
</evidence>
<evidence type="ECO:0000313" key="5">
    <source>
        <dbReference type="EMBL" id="MPL77113.1"/>
    </source>
</evidence>
<reference evidence="5" key="1">
    <citation type="submission" date="2019-08" db="EMBL/GenBank/DDBJ databases">
        <authorList>
            <person name="Kucharzyk K."/>
            <person name="Murdoch R.W."/>
            <person name="Higgins S."/>
            <person name="Loffler F."/>
        </authorList>
    </citation>
    <scope>NUCLEOTIDE SEQUENCE</scope>
</reference>
<keyword evidence="3" id="KW-0408">Iron</keyword>